<evidence type="ECO:0000313" key="6">
    <source>
        <dbReference type="EMBL" id="XCD06524.1"/>
    </source>
</evidence>
<evidence type="ECO:0000313" key="8">
    <source>
        <dbReference type="EMBL" id="XCD08220.1"/>
    </source>
</evidence>
<dbReference type="EMBL" id="PP511683">
    <property type="protein sequence ID" value="XCD06524.1"/>
    <property type="molecule type" value="Genomic_DNA"/>
</dbReference>
<evidence type="ECO:0000313" key="5">
    <source>
        <dbReference type="EMBL" id="XCD06136.1"/>
    </source>
</evidence>
<protein>
    <submittedName>
        <fullName evidence="5">Uncharacterized protein</fullName>
    </submittedName>
</protein>
<evidence type="ECO:0000313" key="3">
    <source>
        <dbReference type="EMBL" id="XCD04839.1"/>
    </source>
</evidence>
<dbReference type="EMBL" id="PP511437">
    <property type="protein sequence ID" value="XCD04192.1"/>
    <property type="molecule type" value="Genomic_DNA"/>
</dbReference>
<evidence type="ECO:0000313" key="1">
    <source>
        <dbReference type="EMBL" id="XCD03534.1"/>
    </source>
</evidence>
<dbReference type="EMBL" id="PP511639">
    <property type="protein sequence ID" value="XCD06136.1"/>
    <property type="molecule type" value="Genomic_DNA"/>
</dbReference>
<sequence>MKVVRVANNIVVASTITAEQIQFSCPTNEVADALESAFKKVVEFVDKENAAVVGSLIEDYNVLNLVEAEFFKDEAVGE</sequence>
<dbReference type="EMBL" id="PP511585">
    <property type="protein sequence ID" value="XCD05622.1"/>
    <property type="molecule type" value="Genomic_DNA"/>
</dbReference>
<evidence type="ECO:0000313" key="7">
    <source>
        <dbReference type="EMBL" id="XCD07176.1"/>
    </source>
</evidence>
<dbReference type="EMBL" id="PP511514">
    <property type="protein sequence ID" value="XCD04839.1"/>
    <property type="molecule type" value="Genomic_DNA"/>
</dbReference>
<organism evidence="5">
    <name type="scientific">Dulem virus 96</name>
    <dbReference type="NCBI Taxonomy" id="3145807"/>
    <lineage>
        <taxon>Viruses</taxon>
        <taxon>Monodnaviria</taxon>
        <taxon>Sangervirae</taxon>
        <taxon>Phixviricota</taxon>
        <taxon>Malgrandaviricetes</taxon>
        <taxon>Petitvirales</taxon>
        <taxon>Microviridae</taxon>
        <taxon>Microvirus</taxon>
    </lineage>
</organism>
<dbReference type="EMBL" id="PP511371">
    <property type="protein sequence ID" value="XCD03534.1"/>
    <property type="molecule type" value="Genomic_DNA"/>
</dbReference>
<reference evidence="5" key="1">
    <citation type="submission" date="2024-03" db="EMBL/GenBank/DDBJ databases">
        <title>Diverse circular DNA viruses in blood, oral, and fecal samples of captive lemurs.</title>
        <authorList>
            <person name="Paietta E.N."/>
            <person name="Kraberger S."/>
            <person name="Lund M.C."/>
            <person name="Custer J.M."/>
            <person name="Vargas K.M."/>
            <person name="Ehmke E.E."/>
            <person name="Yoder A.D."/>
            <person name="Varsani A."/>
        </authorList>
    </citation>
    <scope>NUCLEOTIDE SEQUENCE</scope>
    <source>
        <strain evidence="1">Duke_18_86</strain>
        <strain evidence="2">Duke_21_106</strain>
        <strain evidence="3">Duke_24FF_1310</strain>
        <strain evidence="4">Duke_24FS_119</strain>
        <strain evidence="5">Duke_25FF_1353</strain>
        <strain evidence="6">Duke_25FS_128</strain>
        <strain evidence="7">Duke_26_99</strain>
        <strain evidence="8">Duke_29_49</strain>
    </source>
</reference>
<accession>A0AAU8B492</accession>
<evidence type="ECO:0000313" key="2">
    <source>
        <dbReference type="EMBL" id="XCD04192.1"/>
    </source>
</evidence>
<name>A0AAU8B492_9VIRU</name>
<evidence type="ECO:0000313" key="4">
    <source>
        <dbReference type="EMBL" id="XCD05622.1"/>
    </source>
</evidence>
<dbReference type="EMBL" id="PP511762">
    <property type="protein sequence ID" value="XCD07176.1"/>
    <property type="molecule type" value="Genomic_DNA"/>
</dbReference>
<dbReference type="EMBL" id="PP511872">
    <property type="protein sequence ID" value="XCD08220.1"/>
    <property type="molecule type" value="Genomic_DNA"/>
</dbReference>
<proteinExistence type="predicted"/>